<dbReference type="HAMAP" id="MF_01830">
    <property type="entry name" value="Hydro_lyase"/>
    <property type="match status" value="1"/>
</dbReference>
<dbReference type="Gene3D" id="3.40.1640.10">
    <property type="entry name" value="PSTPO5379-like"/>
    <property type="match status" value="1"/>
</dbReference>
<evidence type="ECO:0000256" key="2">
    <source>
        <dbReference type="ARBA" id="ARBA00023239"/>
    </source>
</evidence>
<dbReference type="PANTHER" id="PTHR32022">
    <property type="entry name" value="D-GLUTAMATE CYCLASE, MITOCHONDRIAL"/>
    <property type="match status" value="1"/>
</dbReference>
<keyword evidence="2 3" id="KW-0456">Lyase</keyword>
<protein>
    <recommendedName>
        <fullName evidence="3">Putative hydro-lyase BOX17_13575</fullName>
        <ecNumber evidence="3">4.2.1.-</ecNumber>
    </recommendedName>
</protein>
<dbReference type="KEGG" id="hsi:BOX17_13575"/>
<reference evidence="5" key="1">
    <citation type="submission" date="2016-11" db="EMBL/GenBank/DDBJ databases">
        <title>Halolamina sediminis sp. nov., an extremely halophilic archaeon isolated from solar salt.</title>
        <authorList>
            <person name="Koh H.-W."/>
            <person name="Rani S."/>
            <person name="Park S.-J."/>
        </authorList>
    </citation>
    <scope>NUCLEOTIDE SEQUENCE [LARGE SCALE GENOMIC DNA]</scope>
    <source>
        <strain evidence="5">Hb3</strain>
    </source>
</reference>
<dbReference type="Pfam" id="PF07286">
    <property type="entry name" value="D-Glu_cyclase"/>
    <property type="match status" value="1"/>
</dbReference>
<evidence type="ECO:0000256" key="3">
    <source>
        <dbReference type="HAMAP-Rule" id="MF_01830"/>
    </source>
</evidence>
<evidence type="ECO:0000313" key="5">
    <source>
        <dbReference type="Proteomes" id="UP000181985"/>
    </source>
</evidence>
<dbReference type="InterPro" id="IPR016938">
    <property type="entry name" value="UPF0317"/>
</dbReference>
<sequence>MTAFSLSPSAGPQDIRQAIRRGDWTQHTSGLAPGFAQANLVILPAQYADDFIRFCLMNPRPCPVLDVTRPGDPSPRSLGEGIDLRHDLPRYRLYRHGVLESECTDIAEYWQDDFVSFSIGCSFSFEEALLNDGLDVRHIHHRRNVPMYRTNRALTPSGPFRGELVVSMRPFSAEQAIRAIQITTDMPKVHGAPLHIGNPALIGIDDLAKPDFGEPPVIHDDDLPVFWACGVTPQLAIEQAKLPFVITHSPGHMLITDVPNQRLKFS</sequence>
<dbReference type="FunFam" id="3.30.2040.10:FF:000001">
    <property type="entry name" value="D-glutamate cyclase, mitochondrial"/>
    <property type="match status" value="1"/>
</dbReference>
<dbReference type="RefSeq" id="WP_071945465.1">
    <property type="nucleotide sequence ID" value="NZ_CP018139.1"/>
</dbReference>
<dbReference type="PANTHER" id="PTHR32022:SF10">
    <property type="entry name" value="D-GLUTAMATE CYCLASE, MITOCHONDRIAL"/>
    <property type="match status" value="1"/>
</dbReference>
<evidence type="ECO:0000313" key="4">
    <source>
        <dbReference type="EMBL" id="APE31891.1"/>
    </source>
</evidence>
<dbReference type="InterPro" id="IPR038021">
    <property type="entry name" value="Putative_hydro-lyase"/>
</dbReference>
<dbReference type="NCBIfam" id="NF003969">
    <property type="entry name" value="PRK05463.1"/>
    <property type="match status" value="1"/>
</dbReference>
<dbReference type="Gene3D" id="3.30.2040.10">
    <property type="entry name" value="PSTPO5379-like domain"/>
    <property type="match status" value="1"/>
</dbReference>
<dbReference type="GO" id="GO:0016829">
    <property type="term" value="F:lyase activity"/>
    <property type="evidence" value="ECO:0007669"/>
    <property type="project" value="UniProtKB-KW"/>
</dbReference>
<dbReference type="EMBL" id="CP018139">
    <property type="protein sequence ID" value="APE31891.1"/>
    <property type="molecule type" value="Genomic_DNA"/>
</dbReference>
<name>A0A1J0VIM6_9GAMM</name>
<comment type="similarity">
    <text evidence="1 3">Belongs to the D-glutamate cyclase family.</text>
</comment>
<dbReference type="EC" id="4.2.1.-" evidence="3"/>
<dbReference type="OrthoDB" id="149585at2"/>
<evidence type="ECO:0000256" key="1">
    <source>
        <dbReference type="ARBA" id="ARBA00007896"/>
    </source>
</evidence>
<accession>A0A1J0VIM6</accession>
<dbReference type="Proteomes" id="UP000181985">
    <property type="component" value="Chromosome"/>
</dbReference>
<dbReference type="PIRSF" id="PIRSF029755">
    <property type="entry name" value="UCP029755"/>
    <property type="match status" value="1"/>
</dbReference>
<organism evidence="4 5">
    <name type="scientific">Halomonas aestuarii</name>
    <dbReference type="NCBI Taxonomy" id="1897729"/>
    <lineage>
        <taxon>Bacteria</taxon>
        <taxon>Pseudomonadati</taxon>
        <taxon>Pseudomonadota</taxon>
        <taxon>Gammaproteobacteria</taxon>
        <taxon>Oceanospirillales</taxon>
        <taxon>Halomonadaceae</taxon>
        <taxon>Halomonas</taxon>
    </lineage>
</organism>
<dbReference type="SUPFAM" id="SSF160920">
    <property type="entry name" value="PSTPO5379-like"/>
    <property type="match status" value="1"/>
</dbReference>
<keyword evidence="5" id="KW-1185">Reference proteome</keyword>
<proteinExistence type="inferred from homology"/>
<dbReference type="InterPro" id="IPR009906">
    <property type="entry name" value="D-Glu_cyclase"/>
</dbReference>
<gene>
    <name evidence="4" type="ORF">BOX17_13575</name>
</gene>
<dbReference type="AlphaFoldDB" id="A0A1J0VIM6"/>